<dbReference type="InterPro" id="IPR052373">
    <property type="entry name" value="Gamma-glu_amide_hydrolase"/>
</dbReference>
<gene>
    <name evidence="4" type="ORF">JKP88DRAFT_308519</name>
</gene>
<dbReference type="Pfam" id="PF13230">
    <property type="entry name" value="GATase_4"/>
    <property type="match status" value="1"/>
</dbReference>
<reference evidence="4" key="1">
    <citation type="submission" date="2021-02" db="EMBL/GenBank/DDBJ databases">
        <title>First Annotated Genome of the Yellow-green Alga Tribonema minus.</title>
        <authorList>
            <person name="Mahan K.M."/>
        </authorList>
    </citation>
    <scope>NUCLEOTIDE SEQUENCE</scope>
    <source>
        <strain evidence="4">UTEX B ZZ1240</strain>
    </source>
</reference>
<name>A0A836CIT8_9STRA</name>
<protein>
    <submittedName>
        <fullName evidence="4">Nucleophile aminohydrolase</fullName>
    </submittedName>
</protein>
<dbReference type="Gene3D" id="3.60.20.10">
    <property type="entry name" value="Glutamine Phosphoribosylpyrophosphate, subunit 1, domain 1"/>
    <property type="match status" value="1"/>
</dbReference>
<evidence type="ECO:0000259" key="3">
    <source>
        <dbReference type="PROSITE" id="PS51278"/>
    </source>
</evidence>
<dbReference type="PANTHER" id="PTHR43187:SF1">
    <property type="entry name" value="GLUTAMINE AMIDOTRANSFERASE DUG3-RELATED"/>
    <property type="match status" value="1"/>
</dbReference>
<dbReference type="PANTHER" id="PTHR43187">
    <property type="entry name" value="GLUTAMINE AMIDOTRANSFERASE DUG3-RELATED"/>
    <property type="match status" value="1"/>
</dbReference>
<evidence type="ECO:0000256" key="1">
    <source>
        <dbReference type="ARBA" id="ARBA00022962"/>
    </source>
</evidence>
<dbReference type="InterPro" id="IPR017932">
    <property type="entry name" value="GATase_2_dom"/>
</dbReference>
<feature type="region of interest" description="Disordered" evidence="2">
    <location>
        <begin position="129"/>
        <end position="150"/>
    </location>
</feature>
<keyword evidence="1" id="KW-0315">Glutamine amidotransferase</keyword>
<dbReference type="InterPro" id="IPR029055">
    <property type="entry name" value="Ntn_hydrolases_N"/>
</dbReference>
<feature type="compositionally biased region" description="Low complexity" evidence="2">
    <location>
        <begin position="129"/>
        <end position="142"/>
    </location>
</feature>
<dbReference type="CDD" id="cd01908">
    <property type="entry name" value="YafJ"/>
    <property type="match status" value="1"/>
</dbReference>
<evidence type="ECO:0000256" key="2">
    <source>
        <dbReference type="SAM" id="MobiDB-lite"/>
    </source>
</evidence>
<feature type="domain" description="Glutamine amidotransferase type-2" evidence="3">
    <location>
        <begin position="1"/>
        <end position="273"/>
    </location>
</feature>
<accession>A0A836CIT8</accession>
<dbReference type="SUPFAM" id="SSF56235">
    <property type="entry name" value="N-terminal nucleophile aminohydrolases (Ntn hydrolases)"/>
    <property type="match status" value="1"/>
</dbReference>
<dbReference type="Proteomes" id="UP000664859">
    <property type="component" value="Unassembled WGS sequence"/>
</dbReference>
<dbReference type="GO" id="GO:0016787">
    <property type="term" value="F:hydrolase activity"/>
    <property type="evidence" value="ECO:0007669"/>
    <property type="project" value="UniProtKB-KW"/>
</dbReference>
<comment type="caution">
    <text evidence="4">The sequence shown here is derived from an EMBL/GenBank/DDBJ whole genome shotgun (WGS) entry which is preliminary data.</text>
</comment>
<dbReference type="PROSITE" id="PS51278">
    <property type="entry name" value="GATASE_TYPE_2"/>
    <property type="match status" value="1"/>
</dbReference>
<organism evidence="4 5">
    <name type="scientific">Tribonema minus</name>
    <dbReference type="NCBI Taxonomy" id="303371"/>
    <lineage>
        <taxon>Eukaryota</taxon>
        <taxon>Sar</taxon>
        <taxon>Stramenopiles</taxon>
        <taxon>Ochrophyta</taxon>
        <taxon>PX clade</taxon>
        <taxon>Xanthophyceae</taxon>
        <taxon>Tribonematales</taxon>
        <taxon>Tribonemataceae</taxon>
        <taxon>Tribonema</taxon>
    </lineage>
</organism>
<sequence length="356" mass="36514">MPQNADGTGVVWYDEEREAHRYTSTAPAWADPGLQDLSSSTKSSLFFGHVRSASANVLGESAAPVGDFNVHPFVHENISFMHNGAVSGFAGVRPLLEAQVNEAVAPAIQGTTDSELLFSIYLTQLDAISSKSSGGSSSNSGSSSGGSGSGRYTAPQLAAALDRTIGVVTATTVAAGVPHASSLNLAVSDGASVVVSRYRNALAASEQPPSLYMTHGSGLRVGGGGCLHWARPGDGGGNGGGGSVVVASEPLCENNLSSWSLVPKNTMVVVEADPLRNDRVGRLWLRPVYHGVNADEVRQRGERWARVQQRSAWASSDAAAAAAAATAPRAGLCSAAVLAQLASNAPPSPLTATLRA</sequence>
<proteinExistence type="predicted"/>
<dbReference type="OrthoDB" id="14446at2759"/>
<dbReference type="AlphaFoldDB" id="A0A836CIT8"/>
<dbReference type="EMBL" id="JAFCMP010000101">
    <property type="protein sequence ID" value="KAG5186848.1"/>
    <property type="molecule type" value="Genomic_DNA"/>
</dbReference>
<keyword evidence="5" id="KW-1185">Reference proteome</keyword>
<evidence type="ECO:0000313" key="5">
    <source>
        <dbReference type="Proteomes" id="UP000664859"/>
    </source>
</evidence>
<evidence type="ECO:0000313" key="4">
    <source>
        <dbReference type="EMBL" id="KAG5186848.1"/>
    </source>
</evidence>
<dbReference type="InterPro" id="IPR026869">
    <property type="entry name" value="EgtC-like"/>
</dbReference>
<keyword evidence="4" id="KW-0378">Hydrolase</keyword>